<dbReference type="Proteomes" id="UP000634136">
    <property type="component" value="Unassembled WGS sequence"/>
</dbReference>
<sequence length="125" mass="14642">MTCKRSLFTEQHSIESQERSLRHMFYYIPELNNAALPFFLQIDPVPNDDSVPETFSRIPNFLSHNMPDLVGVDEGVLWFRKTKPNGSVRFFLWNPVTNQSVKIFVPNVRYFVPVSVFMKKIKNFA</sequence>
<evidence type="ECO:0000313" key="2">
    <source>
        <dbReference type="Proteomes" id="UP000634136"/>
    </source>
</evidence>
<gene>
    <name evidence="1" type="ORF">G2W53_004181</name>
</gene>
<reference evidence="1" key="1">
    <citation type="submission" date="2020-09" db="EMBL/GenBank/DDBJ databases">
        <title>Genome-Enabled Discovery of Anthraquinone Biosynthesis in Senna tora.</title>
        <authorList>
            <person name="Kang S.-H."/>
            <person name="Pandey R.P."/>
            <person name="Lee C.-M."/>
            <person name="Sim J.-S."/>
            <person name="Jeong J.-T."/>
            <person name="Choi B.-S."/>
            <person name="Jung M."/>
            <person name="Ginzburg D."/>
            <person name="Zhao K."/>
            <person name="Won S.Y."/>
            <person name="Oh T.-J."/>
            <person name="Yu Y."/>
            <person name="Kim N.-H."/>
            <person name="Lee O.R."/>
            <person name="Lee T.-H."/>
            <person name="Bashyal P."/>
            <person name="Kim T.-S."/>
            <person name="Lee W.-H."/>
            <person name="Kawkins C."/>
            <person name="Kim C.-K."/>
            <person name="Kim J.S."/>
            <person name="Ahn B.O."/>
            <person name="Rhee S.Y."/>
            <person name="Sohng J.K."/>
        </authorList>
    </citation>
    <scope>NUCLEOTIDE SEQUENCE</scope>
    <source>
        <tissue evidence="1">Leaf</tissue>
    </source>
</reference>
<accession>A0A834XA57</accession>
<name>A0A834XA57_9FABA</name>
<comment type="caution">
    <text evidence="1">The sequence shown here is derived from an EMBL/GenBank/DDBJ whole genome shotgun (WGS) entry which is preliminary data.</text>
</comment>
<evidence type="ECO:0000313" key="1">
    <source>
        <dbReference type="EMBL" id="KAF7841883.1"/>
    </source>
</evidence>
<protein>
    <submittedName>
        <fullName evidence="1">Uncharacterized protein</fullName>
    </submittedName>
</protein>
<organism evidence="1 2">
    <name type="scientific">Senna tora</name>
    <dbReference type="NCBI Taxonomy" id="362788"/>
    <lineage>
        <taxon>Eukaryota</taxon>
        <taxon>Viridiplantae</taxon>
        <taxon>Streptophyta</taxon>
        <taxon>Embryophyta</taxon>
        <taxon>Tracheophyta</taxon>
        <taxon>Spermatophyta</taxon>
        <taxon>Magnoliopsida</taxon>
        <taxon>eudicotyledons</taxon>
        <taxon>Gunneridae</taxon>
        <taxon>Pentapetalae</taxon>
        <taxon>rosids</taxon>
        <taxon>fabids</taxon>
        <taxon>Fabales</taxon>
        <taxon>Fabaceae</taxon>
        <taxon>Caesalpinioideae</taxon>
        <taxon>Cassia clade</taxon>
        <taxon>Senna</taxon>
    </lineage>
</organism>
<proteinExistence type="predicted"/>
<dbReference type="EMBL" id="JAAIUW010000002">
    <property type="protein sequence ID" value="KAF7841883.1"/>
    <property type="molecule type" value="Genomic_DNA"/>
</dbReference>
<keyword evidence="2" id="KW-1185">Reference proteome</keyword>
<dbReference type="AlphaFoldDB" id="A0A834XA57"/>